<dbReference type="GO" id="GO:0008936">
    <property type="term" value="F:nicotinamidase activity"/>
    <property type="evidence" value="ECO:0007669"/>
    <property type="project" value="UniProtKB-EC"/>
</dbReference>
<feature type="domain" description="Isochorismatase-like" evidence="8">
    <location>
        <begin position="3"/>
        <end position="199"/>
    </location>
</feature>
<evidence type="ECO:0000313" key="10">
    <source>
        <dbReference type="Proteomes" id="UP001595818"/>
    </source>
</evidence>
<evidence type="ECO:0000313" key="9">
    <source>
        <dbReference type="EMBL" id="MFC4871599.1"/>
    </source>
</evidence>
<dbReference type="InterPro" id="IPR036380">
    <property type="entry name" value="Isochorismatase-like_sf"/>
</dbReference>
<comment type="similarity">
    <text evidence="1">Belongs to the isochorismatase family.</text>
</comment>
<accession>A0ABV9SZF3</accession>
<evidence type="ECO:0000256" key="5">
    <source>
        <dbReference type="ARBA" id="ARBA00037900"/>
    </source>
</evidence>
<keyword evidence="10" id="KW-1185">Reference proteome</keyword>
<dbReference type="NCBIfam" id="NF008623">
    <property type="entry name" value="PRK11609.1"/>
    <property type="match status" value="1"/>
</dbReference>
<dbReference type="SUPFAM" id="SSF52499">
    <property type="entry name" value="Isochorismatase-like hydrolases"/>
    <property type="match status" value="1"/>
</dbReference>
<evidence type="ECO:0000256" key="6">
    <source>
        <dbReference type="ARBA" id="ARBA00039017"/>
    </source>
</evidence>
<keyword evidence="2" id="KW-0662">Pyridine nucleotide biosynthesis</keyword>
<keyword evidence="4 9" id="KW-0378">Hydrolase</keyword>
<keyword evidence="3" id="KW-0479">Metal-binding</keyword>
<dbReference type="RefSeq" id="WP_377063231.1">
    <property type="nucleotide sequence ID" value="NZ_JBHSJJ010000004.1"/>
</dbReference>
<protein>
    <recommendedName>
        <fullName evidence="6">nicotinamidase</fullName>
        <ecNumber evidence="6">3.5.1.19</ecNumber>
    </recommendedName>
    <alternativeName>
        <fullName evidence="7">Nicotinamide deamidase</fullName>
    </alternativeName>
</protein>
<comment type="caution">
    <text evidence="9">The sequence shown here is derived from an EMBL/GenBank/DDBJ whole genome shotgun (WGS) entry which is preliminary data.</text>
</comment>
<dbReference type="EC" id="3.5.1.19" evidence="6"/>
<organism evidence="9 10">
    <name type="scientific">Negadavirga shengliensis</name>
    <dbReference type="NCBI Taxonomy" id="1389218"/>
    <lineage>
        <taxon>Bacteria</taxon>
        <taxon>Pseudomonadati</taxon>
        <taxon>Bacteroidota</taxon>
        <taxon>Cytophagia</taxon>
        <taxon>Cytophagales</taxon>
        <taxon>Cyclobacteriaceae</taxon>
        <taxon>Negadavirga</taxon>
    </lineage>
</organism>
<dbReference type="Pfam" id="PF00857">
    <property type="entry name" value="Isochorismatase"/>
    <property type="match status" value="1"/>
</dbReference>
<reference evidence="10" key="1">
    <citation type="journal article" date="2019" name="Int. J. Syst. Evol. Microbiol.">
        <title>The Global Catalogue of Microorganisms (GCM) 10K type strain sequencing project: providing services to taxonomists for standard genome sequencing and annotation.</title>
        <authorList>
            <consortium name="The Broad Institute Genomics Platform"/>
            <consortium name="The Broad Institute Genome Sequencing Center for Infectious Disease"/>
            <person name="Wu L."/>
            <person name="Ma J."/>
        </authorList>
    </citation>
    <scope>NUCLEOTIDE SEQUENCE [LARGE SCALE GENOMIC DNA]</scope>
    <source>
        <strain evidence="10">CGMCC 4.7466</strain>
    </source>
</reference>
<dbReference type="Proteomes" id="UP001595818">
    <property type="component" value="Unassembled WGS sequence"/>
</dbReference>
<evidence type="ECO:0000256" key="7">
    <source>
        <dbReference type="ARBA" id="ARBA00043224"/>
    </source>
</evidence>
<dbReference type="InterPro" id="IPR052347">
    <property type="entry name" value="Isochorismatase_Nicotinamidase"/>
</dbReference>
<proteinExistence type="inferred from homology"/>
<dbReference type="PANTHER" id="PTHR11080">
    <property type="entry name" value="PYRAZINAMIDASE/NICOTINAMIDASE"/>
    <property type="match status" value="1"/>
</dbReference>
<dbReference type="Gene3D" id="3.40.50.850">
    <property type="entry name" value="Isochorismatase-like"/>
    <property type="match status" value="1"/>
</dbReference>
<evidence type="ECO:0000256" key="3">
    <source>
        <dbReference type="ARBA" id="ARBA00022723"/>
    </source>
</evidence>
<comment type="pathway">
    <text evidence="5">Cofactor biosynthesis; nicotinate biosynthesis; nicotinate from nicotinamide: step 1/1.</text>
</comment>
<evidence type="ECO:0000256" key="1">
    <source>
        <dbReference type="ARBA" id="ARBA00006336"/>
    </source>
</evidence>
<evidence type="ECO:0000259" key="8">
    <source>
        <dbReference type="Pfam" id="PF00857"/>
    </source>
</evidence>
<sequence length="204" mass="22580">MKALIIVDVQNDFLPGGALEVREGDSIIPVINALQKKFDLIVATQDWHPANHRSFAANNKGRQVGEIIDLAGIEQVLWPVHCVENTEGAAFHKNLDREKWARIFQKGTNPVVDSYSGFFDNNRMGETGLGKYLKKKGVEKVFIAGLATDYCVKFTVMDALSLGFKTYLIEDATRGVNLSPTDTERSVTEMRKAGAKITHSGKIL</sequence>
<evidence type="ECO:0000256" key="2">
    <source>
        <dbReference type="ARBA" id="ARBA00022642"/>
    </source>
</evidence>
<dbReference type="InterPro" id="IPR000868">
    <property type="entry name" value="Isochorismatase-like_dom"/>
</dbReference>
<evidence type="ECO:0000256" key="4">
    <source>
        <dbReference type="ARBA" id="ARBA00022801"/>
    </source>
</evidence>
<name>A0ABV9SZF3_9BACT</name>
<dbReference type="PANTHER" id="PTHR11080:SF2">
    <property type="entry name" value="LD05707P"/>
    <property type="match status" value="1"/>
</dbReference>
<gene>
    <name evidence="9" type="primary">pncA</name>
    <name evidence="9" type="ORF">ACFPFU_07875</name>
</gene>
<dbReference type="EMBL" id="JBHSJJ010000004">
    <property type="protein sequence ID" value="MFC4871599.1"/>
    <property type="molecule type" value="Genomic_DNA"/>
</dbReference>
<dbReference type="CDD" id="cd01011">
    <property type="entry name" value="nicotinamidase"/>
    <property type="match status" value="1"/>
</dbReference>